<name>A0AAE0DET7_9LECA</name>
<dbReference type="Proteomes" id="UP001276659">
    <property type="component" value="Unassembled WGS sequence"/>
</dbReference>
<dbReference type="EMBL" id="JASNWA010000011">
    <property type="protein sequence ID" value="KAK3166976.1"/>
    <property type="molecule type" value="Genomic_DNA"/>
</dbReference>
<feature type="region of interest" description="Disordered" evidence="1">
    <location>
        <begin position="12"/>
        <end position="41"/>
    </location>
</feature>
<comment type="caution">
    <text evidence="2">The sequence shown here is derived from an EMBL/GenBank/DDBJ whole genome shotgun (WGS) entry which is preliminary data.</text>
</comment>
<evidence type="ECO:0000256" key="1">
    <source>
        <dbReference type="SAM" id="MobiDB-lite"/>
    </source>
</evidence>
<reference evidence="2" key="1">
    <citation type="submission" date="2022-11" db="EMBL/GenBank/DDBJ databases">
        <title>Chromosomal genome sequence assembly and mating type (MAT) locus characterization of the leprose asexual lichenized fungus Lepraria neglecta (Nyl.) Erichsen.</title>
        <authorList>
            <person name="Allen J.L."/>
            <person name="Pfeffer B."/>
        </authorList>
    </citation>
    <scope>NUCLEOTIDE SEQUENCE</scope>
    <source>
        <strain evidence="2">Allen 5258</strain>
    </source>
</reference>
<evidence type="ECO:0000313" key="2">
    <source>
        <dbReference type="EMBL" id="KAK3166976.1"/>
    </source>
</evidence>
<gene>
    <name evidence="2" type="ORF">OEA41_010101</name>
</gene>
<keyword evidence="3" id="KW-1185">Reference proteome</keyword>
<organism evidence="2 3">
    <name type="scientific">Lepraria neglecta</name>
    <dbReference type="NCBI Taxonomy" id="209136"/>
    <lineage>
        <taxon>Eukaryota</taxon>
        <taxon>Fungi</taxon>
        <taxon>Dikarya</taxon>
        <taxon>Ascomycota</taxon>
        <taxon>Pezizomycotina</taxon>
        <taxon>Lecanoromycetes</taxon>
        <taxon>OSLEUM clade</taxon>
        <taxon>Lecanoromycetidae</taxon>
        <taxon>Lecanorales</taxon>
        <taxon>Lecanorineae</taxon>
        <taxon>Stereocaulaceae</taxon>
        <taxon>Lepraria</taxon>
    </lineage>
</organism>
<proteinExistence type="predicted"/>
<evidence type="ECO:0000313" key="3">
    <source>
        <dbReference type="Proteomes" id="UP001276659"/>
    </source>
</evidence>
<sequence length="224" mass="23035">MEREMIVIVDWGGQEELDGGIGGGGEGDVDEGDGEGDVERESIELDIIVGEEEEDDGALALEVEISAFDEGDADDEDWYDDIDVGNAISEARPTWNAGPDMDADAEADANGNPTETASRPKGKSIFASTRSLGLTVGVATEAAGAFAALAAGELATGAAAPEPLLGRARVVPAVAHSCLANAMVSDVVVTLLVCFDTPKSGRKGKKGESLLAWSDALHAVSICC</sequence>
<feature type="compositionally biased region" description="Acidic residues" evidence="1">
    <location>
        <begin position="27"/>
        <end position="36"/>
    </location>
</feature>
<feature type="region of interest" description="Disordered" evidence="1">
    <location>
        <begin position="91"/>
        <end position="122"/>
    </location>
</feature>
<accession>A0AAE0DET7</accession>
<protein>
    <submittedName>
        <fullName evidence="2">Uncharacterized protein</fullName>
    </submittedName>
</protein>
<dbReference type="AlphaFoldDB" id="A0AAE0DET7"/>